<evidence type="ECO:0000256" key="1">
    <source>
        <dbReference type="SAM" id="Phobius"/>
    </source>
</evidence>
<protein>
    <submittedName>
        <fullName evidence="2">Uncharacterized protein</fullName>
    </submittedName>
</protein>
<dbReference type="Proteomes" id="UP000003163">
    <property type="component" value="Unassembled WGS sequence"/>
</dbReference>
<keyword evidence="1" id="KW-1133">Transmembrane helix</keyword>
<evidence type="ECO:0000313" key="3">
    <source>
        <dbReference type="Proteomes" id="UP000003163"/>
    </source>
</evidence>
<keyword evidence="3" id="KW-1185">Reference proteome</keyword>
<sequence length="450" mass="51942">MVYLWDENMLMNISTSECLFFVEDCGVIVSLGVFIFIYILYLFVSCWLNVDISKSIVIYYIFIKFCNNMNLDKKIVDCINIAMSAIKGIKFYVVGYNSARYSICNNIFNILYSAYTIIYNFITTKLDNKNNTLDDKSISNNNSAKNTNSLYKSKYKISLRKVLLLLFIRRSICHSENDEIVECTNRNGIYTFKLRIHCASAALIKLRTMLSYEFSTDFNTMSAATKYFGAISDQINEELQPYKVQIQNDYSQLILENLHIPSTSEINISDICGQSNHTIKMTKQISSGFKISGSVGNRLILFYCKGDNSGKNYFSDKILSCGNVSGFMVGNLKTLSRVIKKQIIRVISRDSYKNDEELSSTFNQNLCRQVNACLSDDKSLYGVFESQLRRIRHLGVENYITGLSYRTREHDLYDDVEEKLHGDDENIYPTEDYSNDQELYEDYHKKFNAF</sequence>
<proteinExistence type="predicted"/>
<comment type="caution">
    <text evidence="2">The sequence shown here is derived from an EMBL/GenBank/DDBJ whole genome shotgun (WGS) entry which is preliminary data.</text>
</comment>
<feature type="transmembrane region" description="Helical" evidence="1">
    <location>
        <begin position="20"/>
        <end position="44"/>
    </location>
</feature>
<gene>
    <name evidence="2" type="ORF">EDEG_03348</name>
</gene>
<reference evidence="3" key="2">
    <citation type="submission" date="2015-07" db="EMBL/GenBank/DDBJ databases">
        <title>Contrasting host-pathogen interactions and genome evolution in two generalist and specialist microsporidian pathogens of mosquitoes.</title>
        <authorList>
            <consortium name="The Broad Institute Genomics Platform"/>
            <consortium name="The Broad Institute Genome Sequencing Center for Infectious Disease"/>
            <person name="Cuomo C.A."/>
            <person name="Sanscrainte N.D."/>
            <person name="Goldberg J.M."/>
            <person name="Heiman D."/>
            <person name="Young S."/>
            <person name="Zeng Q."/>
            <person name="Becnel J.J."/>
            <person name="Birren B.W."/>
        </authorList>
    </citation>
    <scope>NUCLEOTIDE SEQUENCE [LARGE SCALE GENOMIC DNA]</scope>
    <source>
        <strain evidence="3">USNM 41457</strain>
    </source>
</reference>
<reference evidence="2 3" key="1">
    <citation type="submission" date="2011-08" db="EMBL/GenBank/DDBJ databases">
        <authorList>
            <person name="Liu Z.J."/>
            <person name="Shi F.L."/>
            <person name="Lu J.Q."/>
            <person name="Li M."/>
            <person name="Wang Z.L."/>
        </authorList>
    </citation>
    <scope>NUCLEOTIDE SEQUENCE [LARGE SCALE GENOMIC DNA]</scope>
    <source>
        <strain evidence="2 3">USNM 41457</strain>
    </source>
</reference>
<dbReference type="HOGENOM" id="CLU_608349_0_0_1"/>
<evidence type="ECO:0000313" key="2">
    <source>
        <dbReference type="EMBL" id="EJW02230.1"/>
    </source>
</evidence>
<accession>J9DHY3</accession>
<dbReference type="InParanoid" id="J9DHY3"/>
<dbReference type="VEuPathDB" id="MicrosporidiaDB:EDEG_03348"/>
<name>J9DHY3_EDHAE</name>
<keyword evidence="1" id="KW-0472">Membrane</keyword>
<dbReference type="EMBL" id="AFBI03000083">
    <property type="protein sequence ID" value="EJW02230.1"/>
    <property type="molecule type" value="Genomic_DNA"/>
</dbReference>
<keyword evidence="1" id="KW-0812">Transmembrane</keyword>
<organism evidence="2 3">
    <name type="scientific">Edhazardia aedis (strain USNM 41457)</name>
    <name type="common">Microsporidian parasite</name>
    <dbReference type="NCBI Taxonomy" id="1003232"/>
    <lineage>
        <taxon>Eukaryota</taxon>
        <taxon>Fungi</taxon>
        <taxon>Fungi incertae sedis</taxon>
        <taxon>Microsporidia</taxon>
        <taxon>Edhazardia</taxon>
    </lineage>
</organism>
<dbReference type="OrthoDB" id="2192073at2759"/>
<dbReference type="AlphaFoldDB" id="J9DHY3"/>